<dbReference type="Proteomes" id="UP001583177">
    <property type="component" value="Unassembled WGS sequence"/>
</dbReference>
<evidence type="ECO:0000313" key="2">
    <source>
        <dbReference type="Proteomes" id="UP001583177"/>
    </source>
</evidence>
<name>A0ABR3VY80_9PEZI</name>
<dbReference type="EMBL" id="JAWRVE010000221">
    <property type="protein sequence ID" value="KAL1848317.1"/>
    <property type="molecule type" value="Genomic_DNA"/>
</dbReference>
<sequence>MLSSETIHANCRPTYAKRQKTSNDIGCSWTYVKDANVWGRVWSSDEEPRTSWTLGLPLTTGTIQFERVIYQGANYKARSKRTITTEAAAYSLSTIRASIALPKWLSHKVLEIIALSAQIGWKQYLRVRNIFPEFESTIYTIFALALGMTQQGHLDGLKSLFASRKLTPWDEDIGGMTFMIAMPSWTMTFTTEERDVLKNEKTGIKIESRWKTRAEMINESQKLIGRLGEDDDNLKISLLRSNKAPLDEFLGARRSAWPDSRFYDPDFVAERMHFAIAVACCCGDGRLAPAKIRSNLGLDNGSAQHRLDFSVLGGGQTLFQGLAMKIGVNHDEENASEWHTLTMDILTHVTDIWDLHECGHKKTSKGLRRGETPLMSLIQFAHTRGGIDLLQYGRNEKKIFRELSYLDEEPMFLFWSNPHVETRFRTGYRTHLINFQYGRFPTDWKFWWCEPSDEFSGDFWSLVEPQHDEAIMDVLGVPGAWVD</sequence>
<evidence type="ECO:0000313" key="1">
    <source>
        <dbReference type="EMBL" id="KAL1848317.1"/>
    </source>
</evidence>
<comment type="caution">
    <text evidence="1">The sequence shown here is derived from an EMBL/GenBank/DDBJ whole genome shotgun (WGS) entry which is preliminary data.</text>
</comment>
<organism evidence="1 2">
    <name type="scientific">Diaporthe australafricana</name>
    <dbReference type="NCBI Taxonomy" id="127596"/>
    <lineage>
        <taxon>Eukaryota</taxon>
        <taxon>Fungi</taxon>
        <taxon>Dikarya</taxon>
        <taxon>Ascomycota</taxon>
        <taxon>Pezizomycotina</taxon>
        <taxon>Sordariomycetes</taxon>
        <taxon>Sordariomycetidae</taxon>
        <taxon>Diaporthales</taxon>
        <taxon>Diaporthaceae</taxon>
        <taxon>Diaporthe</taxon>
    </lineage>
</organism>
<gene>
    <name evidence="1" type="ORF">Daus18300_013643</name>
</gene>
<accession>A0ABR3VY80</accession>
<protein>
    <submittedName>
        <fullName evidence="1">Uncharacterized protein</fullName>
    </submittedName>
</protein>
<proteinExistence type="predicted"/>
<keyword evidence="2" id="KW-1185">Reference proteome</keyword>
<reference evidence="1 2" key="1">
    <citation type="journal article" date="2024" name="IMA Fungus">
        <title>IMA Genome - F19 : A genome assembly and annotation guide to empower mycologists, including annotated draft genome sequences of Ceratocystis pirilliformis, Diaporthe australafricana, Fusarium ophioides, Paecilomyces lecythidis, and Sporothrix stenoceras.</title>
        <authorList>
            <person name="Aylward J."/>
            <person name="Wilson A.M."/>
            <person name="Visagie C.M."/>
            <person name="Spraker J."/>
            <person name="Barnes I."/>
            <person name="Buitendag C."/>
            <person name="Ceriani C."/>
            <person name="Del Mar Angel L."/>
            <person name="du Plessis D."/>
            <person name="Fuchs T."/>
            <person name="Gasser K."/>
            <person name="Kramer D."/>
            <person name="Li W."/>
            <person name="Munsamy K."/>
            <person name="Piso A."/>
            <person name="Price J.L."/>
            <person name="Sonnekus B."/>
            <person name="Thomas C."/>
            <person name="van der Nest A."/>
            <person name="van Dijk A."/>
            <person name="van Heerden A."/>
            <person name="van Vuuren N."/>
            <person name="Yilmaz N."/>
            <person name="Duong T.A."/>
            <person name="van der Merwe N.A."/>
            <person name="Wingfield M.J."/>
            <person name="Wingfield B.D."/>
        </authorList>
    </citation>
    <scope>NUCLEOTIDE SEQUENCE [LARGE SCALE GENOMIC DNA]</scope>
    <source>
        <strain evidence="1 2">CMW 18300</strain>
    </source>
</reference>